<name>A0A1J4KAP3_9EUKA</name>
<comment type="caution">
    <text evidence="6">The sequence shown here is derived from an EMBL/GenBank/DDBJ whole genome shotgun (WGS) entry which is preliminary data.</text>
</comment>
<dbReference type="EMBL" id="MLAK01000716">
    <property type="protein sequence ID" value="OHT06742.1"/>
    <property type="molecule type" value="Genomic_DNA"/>
</dbReference>
<dbReference type="RefSeq" id="XP_068359878.1">
    <property type="nucleotide sequence ID" value="XM_068492473.1"/>
</dbReference>
<protein>
    <submittedName>
        <fullName evidence="6">PQ loop repeat family protein</fullName>
    </submittedName>
</protein>
<feature type="transmembrane region" description="Helical" evidence="5">
    <location>
        <begin position="31"/>
        <end position="52"/>
    </location>
</feature>
<feature type="transmembrane region" description="Helical" evidence="5">
    <location>
        <begin position="147"/>
        <end position="172"/>
    </location>
</feature>
<evidence type="ECO:0000313" key="7">
    <source>
        <dbReference type="Proteomes" id="UP000179807"/>
    </source>
</evidence>
<evidence type="ECO:0000256" key="5">
    <source>
        <dbReference type="SAM" id="Phobius"/>
    </source>
</evidence>
<proteinExistence type="predicted"/>
<keyword evidence="7" id="KW-1185">Reference proteome</keyword>
<keyword evidence="3 5" id="KW-1133">Transmembrane helix</keyword>
<sequence length="299" mass="33969">MNTDSGYEYSMSGFIDYTASMETGSSGIWQVVGYLILLGTVISLIPQIYTLIKRKSSYGLNSMTLYVTNFSQYILLFNIVCLRTSDFIAIQQASFFTVLPRLMTFLNAFALWVAYLPIIFLNLLYFDKESRLVRPQESIPRERFFNRFFTVLNAAGSIVIMIIYFSLLIFTGVGSTPITTMGKFFGTATLFIGIIQYIPQFVTTCKLKDNGSFSILLLCLQAPGGTASAMFMCFGQGDHWTTWISTLSASIQQFCLLFLIIFFKLRRRRFKKFTEPLLDQSSATPNVIDPIMFEKNVLD</sequence>
<keyword evidence="4 5" id="KW-0472">Membrane</keyword>
<dbReference type="GeneID" id="94827177"/>
<dbReference type="OrthoDB" id="19344at2759"/>
<keyword evidence="2 5" id="KW-0812">Transmembrane</keyword>
<dbReference type="Proteomes" id="UP000179807">
    <property type="component" value="Unassembled WGS sequence"/>
</dbReference>
<dbReference type="Pfam" id="PF04193">
    <property type="entry name" value="PQ-loop"/>
    <property type="match status" value="2"/>
</dbReference>
<feature type="transmembrane region" description="Helical" evidence="5">
    <location>
        <begin position="243"/>
        <end position="263"/>
    </location>
</feature>
<dbReference type="Gene3D" id="1.20.1280.290">
    <property type="match status" value="1"/>
</dbReference>
<feature type="transmembrane region" description="Helical" evidence="5">
    <location>
        <begin position="215"/>
        <end position="237"/>
    </location>
</feature>
<feature type="transmembrane region" description="Helical" evidence="5">
    <location>
        <begin position="105"/>
        <end position="126"/>
    </location>
</feature>
<comment type="subcellular location">
    <subcellularLocation>
        <location evidence="1">Membrane</location>
        <topology evidence="1">Multi-pass membrane protein</topology>
    </subcellularLocation>
</comment>
<evidence type="ECO:0000256" key="3">
    <source>
        <dbReference type="ARBA" id="ARBA00022989"/>
    </source>
</evidence>
<gene>
    <name evidence="6" type="ORF">TRFO_05409</name>
</gene>
<dbReference type="AlphaFoldDB" id="A0A1J4KAP3"/>
<dbReference type="InterPro" id="IPR006603">
    <property type="entry name" value="PQ-loop_rpt"/>
</dbReference>
<accession>A0A1J4KAP3</accession>
<reference evidence="6" key="1">
    <citation type="submission" date="2016-10" db="EMBL/GenBank/DDBJ databases">
        <authorList>
            <person name="Benchimol M."/>
            <person name="Almeida L.G."/>
            <person name="Vasconcelos A.T."/>
            <person name="Perreira-Neves A."/>
            <person name="Rosa I.A."/>
            <person name="Tasca T."/>
            <person name="Bogo M.R."/>
            <person name="de Souza W."/>
        </authorList>
    </citation>
    <scope>NUCLEOTIDE SEQUENCE [LARGE SCALE GENOMIC DNA]</scope>
    <source>
        <strain evidence="6">K</strain>
    </source>
</reference>
<evidence type="ECO:0000256" key="4">
    <source>
        <dbReference type="ARBA" id="ARBA00023136"/>
    </source>
</evidence>
<evidence type="ECO:0000256" key="2">
    <source>
        <dbReference type="ARBA" id="ARBA00022692"/>
    </source>
</evidence>
<dbReference type="SMART" id="SM00679">
    <property type="entry name" value="CTNS"/>
    <property type="match status" value="2"/>
</dbReference>
<feature type="transmembrane region" description="Helical" evidence="5">
    <location>
        <begin position="184"/>
        <end position="203"/>
    </location>
</feature>
<feature type="transmembrane region" description="Helical" evidence="5">
    <location>
        <begin position="73"/>
        <end position="93"/>
    </location>
</feature>
<evidence type="ECO:0000313" key="6">
    <source>
        <dbReference type="EMBL" id="OHT06742.1"/>
    </source>
</evidence>
<organism evidence="6 7">
    <name type="scientific">Tritrichomonas foetus</name>
    <dbReference type="NCBI Taxonomy" id="1144522"/>
    <lineage>
        <taxon>Eukaryota</taxon>
        <taxon>Metamonada</taxon>
        <taxon>Parabasalia</taxon>
        <taxon>Tritrichomonadida</taxon>
        <taxon>Tritrichomonadidae</taxon>
        <taxon>Tritrichomonas</taxon>
    </lineage>
</organism>
<evidence type="ECO:0000256" key="1">
    <source>
        <dbReference type="ARBA" id="ARBA00004141"/>
    </source>
</evidence>
<dbReference type="GO" id="GO:0016020">
    <property type="term" value="C:membrane"/>
    <property type="evidence" value="ECO:0007669"/>
    <property type="project" value="UniProtKB-SubCell"/>
</dbReference>
<dbReference type="VEuPathDB" id="TrichDB:TRFO_05409"/>